<dbReference type="Proteomes" id="UP001367508">
    <property type="component" value="Unassembled WGS sequence"/>
</dbReference>
<dbReference type="AlphaFoldDB" id="A0AAN9LNK3"/>
<keyword evidence="1" id="KW-0812">Transmembrane</keyword>
<keyword evidence="3" id="KW-1185">Reference proteome</keyword>
<evidence type="ECO:0000313" key="2">
    <source>
        <dbReference type="EMBL" id="KAK7338906.1"/>
    </source>
</evidence>
<dbReference type="EMBL" id="JAYMYQ010000004">
    <property type="protein sequence ID" value="KAK7338906.1"/>
    <property type="molecule type" value="Genomic_DNA"/>
</dbReference>
<name>A0AAN9LNK3_CANGL</name>
<sequence>MRGLLVYKSRKVIYLVIMLFFNVLKFRVSWLGYYCIALLWSCEACWFINRERFSGLLTTSRVANRPRRRNPDHSIAAGSTPGGALPSIPLSFSLATISPRNLGLCDTFNVDVAVCLKAWSLSIFLMFSGALSLHVGGSTRGHDAGVSDDPLDAYTCIACSYPMMAFEVLPLMLEDWYRGTPNNVMWLVWHLHHGCGCVLESLVPFNILNASRVGSVAWPLHFEHAGMLLFRWGGQATTLFVFFGAFNLEEVVFLG</sequence>
<comment type="caution">
    <text evidence="2">The sequence shown here is derived from an EMBL/GenBank/DDBJ whole genome shotgun (WGS) entry which is preliminary data.</text>
</comment>
<reference evidence="2 3" key="1">
    <citation type="submission" date="2024-01" db="EMBL/GenBank/DDBJ databases">
        <title>The genomes of 5 underutilized Papilionoideae crops provide insights into root nodulation and disease resistanc.</title>
        <authorList>
            <person name="Jiang F."/>
        </authorList>
    </citation>
    <scope>NUCLEOTIDE SEQUENCE [LARGE SCALE GENOMIC DNA]</scope>
    <source>
        <strain evidence="2">LVBAO_FW01</strain>
        <tissue evidence="2">Leaves</tissue>
    </source>
</reference>
<keyword evidence="1" id="KW-0472">Membrane</keyword>
<organism evidence="2 3">
    <name type="scientific">Canavalia gladiata</name>
    <name type="common">Sword bean</name>
    <name type="synonym">Dolichos gladiatus</name>
    <dbReference type="NCBI Taxonomy" id="3824"/>
    <lineage>
        <taxon>Eukaryota</taxon>
        <taxon>Viridiplantae</taxon>
        <taxon>Streptophyta</taxon>
        <taxon>Embryophyta</taxon>
        <taxon>Tracheophyta</taxon>
        <taxon>Spermatophyta</taxon>
        <taxon>Magnoliopsida</taxon>
        <taxon>eudicotyledons</taxon>
        <taxon>Gunneridae</taxon>
        <taxon>Pentapetalae</taxon>
        <taxon>rosids</taxon>
        <taxon>fabids</taxon>
        <taxon>Fabales</taxon>
        <taxon>Fabaceae</taxon>
        <taxon>Papilionoideae</taxon>
        <taxon>50 kb inversion clade</taxon>
        <taxon>NPAAA clade</taxon>
        <taxon>indigoferoid/millettioid clade</taxon>
        <taxon>Phaseoleae</taxon>
        <taxon>Canavalia</taxon>
    </lineage>
</organism>
<proteinExistence type="predicted"/>
<protein>
    <submittedName>
        <fullName evidence="2">Uncharacterized protein</fullName>
    </submittedName>
</protein>
<evidence type="ECO:0000256" key="1">
    <source>
        <dbReference type="SAM" id="Phobius"/>
    </source>
</evidence>
<keyword evidence="1" id="KW-1133">Transmembrane helix</keyword>
<accession>A0AAN9LNK3</accession>
<evidence type="ECO:0000313" key="3">
    <source>
        <dbReference type="Proteomes" id="UP001367508"/>
    </source>
</evidence>
<feature type="transmembrane region" description="Helical" evidence="1">
    <location>
        <begin position="12"/>
        <end position="40"/>
    </location>
</feature>
<gene>
    <name evidence="2" type="ORF">VNO77_19540</name>
</gene>